<evidence type="ECO:0000256" key="1">
    <source>
        <dbReference type="ARBA" id="ARBA00005417"/>
    </source>
</evidence>
<gene>
    <name evidence="6" type="ORF">JK636_17915</name>
</gene>
<dbReference type="PROSITE" id="PS50893">
    <property type="entry name" value="ABC_TRANSPORTER_2"/>
    <property type="match status" value="1"/>
</dbReference>
<dbReference type="EMBL" id="JAESWC010000014">
    <property type="protein sequence ID" value="MBL4937595.1"/>
    <property type="molecule type" value="Genomic_DNA"/>
</dbReference>
<keyword evidence="7" id="KW-1185">Reference proteome</keyword>
<evidence type="ECO:0000256" key="3">
    <source>
        <dbReference type="ARBA" id="ARBA00022741"/>
    </source>
</evidence>
<dbReference type="SMART" id="SM00382">
    <property type="entry name" value="AAA"/>
    <property type="match status" value="1"/>
</dbReference>
<dbReference type="SUPFAM" id="SSF52540">
    <property type="entry name" value="P-loop containing nucleoside triphosphate hydrolases"/>
    <property type="match status" value="1"/>
</dbReference>
<evidence type="ECO:0000313" key="6">
    <source>
        <dbReference type="EMBL" id="MBL4937595.1"/>
    </source>
</evidence>
<reference evidence="6 7" key="1">
    <citation type="submission" date="2021-01" db="EMBL/GenBank/DDBJ databases">
        <title>Genome public.</title>
        <authorList>
            <person name="Liu C."/>
            <person name="Sun Q."/>
        </authorList>
    </citation>
    <scope>NUCLEOTIDE SEQUENCE [LARGE SCALE GENOMIC DNA]</scope>
    <source>
        <strain evidence="6 7">YIM B02515</strain>
    </source>
</reference>
<keyword evidence="2" id="KW-0813">Transport</keyword>
<accession>A0ABS1TE25</accession>
<comment type="caution">
    <text evidence="6">The sequence shown here is derived from an EMBL/GenBank/DDBJ whole genome shotgun (WGS) entry which is preliminary data.</text>
</comment>
<dbReference type="PROSITE" id="PS00211">
    <property type="entry name" value="ABC_TRANSPORTER_1"/>
    <property type="match status" value="1"/>
</dbReference>
<dbReference type="PANTHER" id="PTHR42798:SF6">
    <property type="entry name" value="CELL DIVISION ATP-BINDING PROTEIN FTSE"/>
    <property type="match status" value="1"/>
</dbReference>
<protein>
    <submittedName>
        <fullName evidence="6">ABC transporter ATP-binding protein</fullName>
    </submittedName>
</protein>
<organism evidence="6 7">
    <name type="scientific">Clostridium rhizosphaerae</name>
    <dbReference type="NCBI Taxonomy" id="2803861"/>
    <lineage>
        <taxon>Bacteria</taxon>
        <taxon>Bacillati</taxon>
        <taxon>Bacillota</taxon>
        <taxon>Clostridia</taxon>
        <taxon>Eubacteriales</taxon>
        <taxon>Clostridiaceae</taxon>
        <taxon>Clostridium</taxon>
    </lineage>
</organism>
<evidence type="ECO:0000256" key="2">
    <source>
        <dbReference type="ARBA" id="ARBA00022448"/>
    </source>
</evidence>
<dbReference type="InterPro" id="IPR003439">
    <property type="entry name" value="ABC_transporter-like_ATP-bd"/>
</dbReference>
<sequence>MLEIKELYKTYGSGEVKVEALKNINLAINQGEFVAIVGSSGSGKSTLLHIMAGLDMPTKGSIIMDDQDIYTLKEDDLAVFRRRKIGFVFQFFNLIPVLTLEENIQLPVLLDHQKVDEPYMNELLELLGLTSRRSHLPSQLSGGQQQRAAIARALIYKPSIIFADEPTGNLDKKNSKEVLDLLKLSSKKYNQTLVIVTHDLEIAAGADKIITLSDGEVKL</sequence>
<evidence type="ECO:0000256" key="4">
    <source>
        <dbReference type="ARBA" id="ARBA00022840"/>
    </source>
</evidence>
<evidence type="ECO:0000259" key="5">
    <source>
        <dbReference type="PROSITE" id="PS50893"/>
    </source>
</evidence>
<dbReference type="CDD" id="cd03255">
    <property type="entry name" value="ABC_MJ0796_LolCDE_FtsE"/>
    <property type="match status" value="1"/>
</dbReference>
<comment type="similarity">
    <text evidence="1">Belongs to the ABC transporter superfamily.</text>
</comment>
<proteinExistence type="inferred from homology"/>
<dbReference type="InterPro" id="IPR017911">
    <property type="entry name" value="MacB-like_ATP-bd"/>
</dbReference>
<dbReference type="InterPro" id="IPR003593">
    <property type="entry name" value="AAA+_ATPase"/>
</dbReference>
<dbReference type="RefSeq" id="WP_202750334.1">
    <property type="nucleotide sequence ID" value="NZ_JAESWC010000014.1"/>
</dbReference>
<keyword evidence="4 6" id="KW-0067">ATP-binding</keyword>
<dbReference type="InterPro" id="IPR017871">
    <property type="entry name" value="ABC_transporter-like_CS"/>
</dbReference>
<dbReference type="Gene3D" id="3.40.50.300">
    <property type="entry name" value="P-loop containing nucleotide triphosphate hydrolases"/>
    <property type="match status" value="1"/>
</dbReference>
<evidence type="ECO:0000313" key="7">
    <source>
        <dbReference type="Proteomes" id="UP000632377"/>
    </source>
</evidence>
<dbReference type="GO" id="GO:0005524">
    <property type="term" value="F:ATP binding"/>
    <property type="evidence" value="ECO:0007669"/>
    <property type="project" value="UniProtKB-KW"/>
</dbReference>
<keyword evidence="3" id="KW-0547">Nucleotide-binding</keyword>
<dbReference type="Proteomes" id="UP000632377">
    <property type="component" value="Unassembled WGS sequence"/>
</dbReference>
<feature type="domain" description="ABC transporter" evidence="5">
    <location>
        <begin position="2"/>
        <end position="219"/>
    </location>
</feature>
<dbReference type="PANTHER" id="PTHR42798">
    <property type="entry name" value="LIPOPROTEIN-RELEASING SYSTEM ATP-BINDING PROTEIN LOLD"/>
    <property type="match status" value="1"/>
</dbReference>
<dbReference type="Pfam" id="PF00005">
    <property type="entry name" value="ABC_tran"/>
    <property type="match status" value="1"/>
</dbReference>
<name>A0ABS1TE25_9CLOT</name>
<dbReference type="InterPro" id="IPR027417">
    <property type="entry name" value="P-loop_NTPase"/>
</dbReference>